<sequence>MGRLVAVVRRWPGPDPPRALVRRLVVVQTAHQERCEGGRTVMAEPEFSAKGVRIERWTRSLTRAGQVLIKDGRLALLTSNGREIDSAPVDAVSAARPRLPWLAKEDRTVARLNGTRYRLTMGEEPGRSRGPDLTQRFLQAIRQTTHGAHG</sequence>
<gene>
    <name evidence="1" type="ORF">Sviol_09020</name>
</gene>
<evidence type="ECO:0000313" key="1">
    <source>
        <dbReference type="EMBL" id="GHI36494.1"/>
    </source>
</evidence>
<name>A0ABQ3QGW8_9ACTN</name>
<organism evidence="1 2">
    <name type="scientific">Streptomyces violascens</name>
    <dbReference type="NCBI Taxonomy" id="67381"/>
    <lineage>
        <taxon>Bacteria</taxon>
        <taxon>Bacillati</taxon>
        <taxon>Actinomycetota</taxon>
        <taxon>Actinomycetes</taxon>
        <taxon>Kitasatosporales</taxon>
        <taxon>Streptomycetaceae</taxon>
        <taxon>Streptomyces</taxon>
    </lineage>
</organism>
<proteinExistence type="predicted"/>
<dbReference type="EMBL" id="BNDY01000002">
    <property type="protein sequence ID" value="GHI36494.1"/>
    <property type="molecule type" value="Genomic_DNA"/>
</dbReference>
<evidence type="ECO:0000313" key="2">
    <source>
        <dbReference type="Proteomes" id="UP001050808"/>
    </source>
</evidence>
<dbReference type="Proteomes" id="UP001050808">
    <property type="component" value="Unassembled WGS sequence"/>
</dbReference>
<reference evidence="1" key="1">
    <citation type="submission" date="2024-05" db="EMBL/GenBank/DDBJ databases">
        <title>Whole genome shotgun sequence of Streptomyces violascens NBRC 12920.</title>
        <authorList>
            <person name="Komaki H."/>
            <person name="Tamura T."/>
        </authorList>
    </citation>
    <scope>NUCLEOTIDE SEQUENCE</scope>
    <source>
        <strain evidence="1">NBRC 12920</strain>
    </source>
</reference>
<keyword evidence="2" id="KW-1185">Reference proteome</keyword>
<protein>
    <submittedName>
        <fullName evidence="1">Uncharacterized protein</fullName>
    </submittedName>
</protein>
<accession>A0ABQ3QGW8</accession>
<comment type="caution">
    <text evidence="1">The sequence shown here is derived from an EMBL/GenBank/DDBJ whole genome shotgun (WGS) entry which is preliminary data.</text>
</comment>